<feature type="signal peptide" evidence="4">
    <location>
        <begin position="1"/>
        <end position="23"/>
    </location>
</feature>
<feature type="domain" description="Transglycosylase SLT" evidence="5">
    <location>
        <begin position="492"/>
        <end position="593"/>
    </location>
</feature>
<dbReference type="PATRIC" id="fig|540747.5.peg.642"/>
<reference evidence="6 7" key="1">
    <citation type="submission" date="2015-04" db="EMBL/GenBank/DDBJ databases">
        <title>The draft genome sequence of Roseovarius indicus B108T.</title>
        <authorList>
            <person name="Li G."/>
            <person name="Lai Q."/>
            <person name="Shao Z."/>
            <person name="Yan P."/>
        </authorList>
    </citation>
    <scope>NUCLEOTIDE SEQUENCE [LARGE SCALE GENOMIC DNA]</scope>
    <source>
        <strain evidence="6 7">B108</strain>
    </source>
</reference>
<feature type="chain" id="PRO_5006664581" evidence="4">
    <location>
        <begin position="24"/>
        <end position="655"/>
    </location>
</feature>
<dbReference type="Pfam" id="PF01464">
    <property type="entry name" value="SLT"/>
    <property type="match status" value="1"/>
</dbReference>
<protein>
    <submittedName>
        <fullName evidence="6">Tail length tape measure protein</fullName>
    </submittedName>
</protein>
<dbReference type="InterPro" id="IPR023346">
    <property type="entry name" value="Lysozyme-like_dom_sf"/>
</dbReference>
<dbReference type="EMBL" id="LAXI01000001">
    <property type="protein sequence ID" value="KRS19834.1"/>
    <property type="molecule type" value="Genomic_DNA"/>
</dbReference>
<name>A0A0T5PFG7_9RHOB</name>
<accession>A0A0T5PFG7</accession>
<dbReference type="Gene3D" id="1.25.20.10">
    <property type="entry name" value="Bacterial muramidases"/>
    <property type="match status" value="1"/>
</dbReference>
<dbReference type="Proteomes" id="UP000051401">
    <property type="component" value="Unassembled WGS sequence"/>
</dbReference>
<evidence type="ECO:0000256" key="1">
    <source>
        <dbReference type="ARBA" id="ARBA00007734"/>
    </source>
</evidence>
<comment type="similarity">
    <text evidence="2">Belongs to the virb1 family.</text>
</comment>
<dbReference type="GO" id="GO:0004553">
    <property type="term" value="F:hydrolase activity, hydrolyzing O-glycosyl compounds"/>
    <property type="evidence" value="ECO:0007669"/>
    <property type="project" value="InterPro"/>
</dbReference>
<evidence type="ECO:0000256" key="3">
    <source>
        <dbReference type="ARBA" id="ARBA00022729"/>
    </source>
</evidence>
<evidence type="ECO:0000256" key="4">
    <source>
        <dbReference type="SAM" id="SignalP"/>
    </source>
</evidence>
<gene>
    <name evidence="6" type="ORF">XM52_03135</name>
</gene>
<dbReference type="GO" id="GO:0042597">
    <property type="term" value="C:periplasmic space"/>
    <property type="evidence" value="ECO:0007669"/>
    <property type="project" value="InterPro"/>
</dbReference>
<comment type="similarity">
    <text evidence="1">Belongs to the transglycosylase Slt family.</text>
</comment>
<sequence length="655" mass="72838">MQAMMRCLAALLMFLSLSAAAPAQEEDVRIAPRPLQSAFDAIRNGRWDTASRIAERDGPAAVSIIEWIRLREGRGTPEEVLAFVEEHPDWPGISYLRKRSEEVMTHADFDDVLAFYSDYRPQTGEGVLNYARALTARGQEGEAAATVVLAWRTMDLSTAEHNAFLDAHADLLKPHHESRMQMAVWRGLRDVQQMLPLVSKETRALVEARQKIERGTALKDSDLPEGGATDAGIAYERFNQHIKKGRSDDAIALMIKQSKIEDGLGEPDRWAGWRRYLARSKMREGDIDTAYQLAAIHQLVDGSNYADLEWLSGYLALTYLEAPELALDHFQRFRAAVETPISLGRAGYWIGRAQDALGDTEAAQLSYAFGGEYQTSFYGLLAAERAGMPPDPALAGAAPDPDWRNAPFAQSPLFKAGVLLLSTDRISLAEQFFVALTDTLEEDEINRLGHALDTLDEPHLEVMVGKAAAQRGLVVPGPYYALHPMRQMDLPVPVELALAIARRESEFDHRVQSGAGAQGLMQLMPGTASDMARSLGIQHTRSRVLSDWRYNATLGSAYLAQLVNRFDGNIVMVSAGYNAGPGRPLRWMKEYGDPRQGERDIIDWIEHIPFRETQNYVMRVAESLPIYRARLGKNPLPVPFSEELSGGTLRQLALD</sequence>
<dbReference type="STRING" id="540747.SAMN04488031_102863"/>
<keyword evidence="7" id="KW-1185">Reference proteome</keyword>
<proteinExistence type="inferred from homology"/>
<evidence type="ECO:0000256" key="2">
    <source>
        <dbReference type="ARBA" id="ARBA00009387"/>
    </source>
</evidence>
<dbReference type="AlphaFoldDB" id="A0A0T5PFG7"/>
<keyword evidence="3 4" id="KW-0732">Signal</keyword>
<dbReference type="PANTHER" id="PTHR37423">
    <property type="entry name" value="SOLUBLE LYTIC MUREIN TRANSGLYCOSYLASE-RELATED"/>
    <property type="match status" value="1"/>
</dbReference>
<comment type="caution">
    <text evidence="6">The sequence shown here is derived from an EMBL/GenBank/DDBJ whole genome shotgun (WGS) entry which is preliminary data.</text>
</comment>
<dbReference type="SUPFAM" id="SSF48435">
    <property type="entry name" value="Bacterial muramidases"/>
    <property type="match status" value="1"/>
</dbReference>
<organism evidence="6 7">
    <name type="scientific">Roseovarius indicus</name>
    <dbReference type="NCBI Taxonomy" id="540747"/>
    <lineage>
        <taxon>Bacteria</taxon>
        <taxon>Pseudomonadati</taxon>
        <taxon>Pseudomonadota</taxon>
        <taxon>Alphaproteobacteria</taxon>
        <taxon>Rhodobacterales</taxon>
        <taxon>Roseobacteraceae</taxon>
        <taxon>Roseovarius</taxon>
    </lineage>
</organism>
<dbReference type="CDD" id="cd13401">
    <property type="entry name" value="Slt70-like"/>
    <property type="match status" value="1"/>
</dbReference>
<evidence type="ECO:0000259" key="5">
    <source>
        <dbReference type="Pfam" id="PF01464"/>
    </source>
</evidence>
<dbReference type="SUPFAM" id="SSF53955">
    <property type="entry name" value="Lysozyme-like"/>
    <property type="match status" value="1"/>
</dbReference>
<dbReference type="InterPro" id="IPR008939">
    <property type="entry name" value="Lytic_TGlycosylase_superhlx_U"/>
</dbReference>
<evidence type="ECO:0000313" key="7">
    <source>
        <dbReference type="Proteomes" id="UP000051401"/>
    </source>
</evidence>
<dbReference type="OrthoDB" id="9815002at2"/>
<dbReference type="PANTHER" id="PTHR37423:SF2">
    <property type="entry name" value="MEMBRANE-BOUND LYTIC MUREIN TRANSGLYCOSYLASE C"/>
    <property type="match status" value="1"/>
</dbReference>
<dbReference type="InterPro" id="IPR008258">
    <property type="entry name" value="Transglycosylase_SLT_dom_1"/>
</dbReference>
<evidence type="ECO:0000313" key="6">
    <source>
        <dbReference type="EMBL" id="KRS19834.1"/>
    </source>
</evidence>
<dbReference type="Gene3D" id="1.10.530.10">
    <property type="match status" value="1"/>
</dbReference>